<gene>
    <name evidence="4" type="ORF">P5G51_007875</name>
</gene>
<dbReference type="Gene3D" id="1.10.260.50">
    <property type="match status" value="1"/>
</dbReference>
<evidence type="ECO:0000259" key="3">
    <source>
        <dbReference type="Pfam" id="PF00266"/>
    </source>
</evidence>
<comment type="cofactor">
    <cofactor evidence="1">
        <name>pyridoxal 5'-phosphate</name>
        <dbReference type="ChEBI" id="CHEBI:597326"/>
    </cofactor>
</comment>
<comment type="caution">
    <text evidence="4">The sequence shown here is derived from an EMBL/GenBank/DDBJ whole genome shotgun (WGS) entry which is preliminary data.</text>
</comment>
<dbReference type="Gene3D" id="3.40.640.10">
    <property type="entry name" value="Type I PLP-dependent aspartate aminotransferase-like (Major domain)"/>
    <property type="match status" value="1"/>
</dbReference>
<dbReference type="Gene3D" id="3.90.1150.10">
    <property type="entry name" value="Aspartate Aminotransferase, domain 1"/>
    <property type="match status" value="1"/>
</dbReference>
<sequence length="381" mass="42157">MIYLDNSATTKPDMEVLNSFRQVAEQFYANPSSIHQIGGQSEKLLYKARTQAAQILHVAPEEIIFTSGGTEANNMAIKGVAAQYYNRGKHIIISEIEHPSVYDTCQTLEKFGFEITYLPVDKNGVVSVDDVEKAIREDTILISVMHVNNEIGSVQPIKEIGQVASKHPKLFFHVDNVQGFGKVPLDIKACQIDFCTISAHKIHGLRGNGILYMNKTKKLAPLLSGGNQEFGKRSGTENLAGIVSMVKAMRLIDRRQQAELMHLRKLGSYLYDKLQKMEGVELNSPMQPLGAPHIINFSAPGLKPEVVIHALGEKGIFISTKSACSSKQLDDSRIVAACGYDSQRSSSALRVSLSYENNQEEIDIFLKELKTAISYLKEVMG</sequence>
<dbReference type="InterPro" id="IPR016454">
    <property type="entry name" value="Cysteine_dSase"/>
</dbReference>
<dbReference type="PANTHER" id="PTHR11601">
    <property type="entry name" value="CYSTEINE DESULFURYLASE FAMILY MEMBER"/>
    <property type="match status" value="1"/>
</dbReference>
<reference evidence="4 5" key="1">
    <citation type="submission" date="2023-10" db="EMBL/GenBank/DDBJ databases">
        <title>179-bfca-hs.</title>
        <authorList>
            <person name="Miliotis G."/>
            <person name="Sengupta P."/>
            <person name="Hameed A."/>
            <person name="Chuvochina M."/>
            <person name="Mcdonagh F."/>
            <person name="Simpson A.C."/>
            <person name="Singh N.K."/>
            <person name="Rekha P.D."/>
            <person name="Raman K."/>
            <person name="Hugenholtz P."/>
            <person name="Venkateswaran K."/>
        </authorList>
    </citation>
    <scope>NUCLEOTIDE SEQUENCE [LARGE SCALE GENOMIC DNA]</scope>
    <source>
        <strain evidence="4 5">179-BFC-A-HS</strain>
    </source>
</reference>
<evidence type="ECO:0000256" key="1">
    <source>
        <dbReference type="ARBA" id="ARBA00001933"/>
    </source>
</evidence>
<name>A0ABU5CIJ2_9BACI</name>
<keyword evidence="5" id="KW-1185">Reference proteome</keyword>
<evidence type="ECO:0000313" key="5">
    <source>
        <dbReference type="Proteomes" id="UP001228376"/>
    </source>
</evidence>
<feature type="domain" description="Aminotransferase class V" evidence="3">
    <location>
        <begin position="2"/>
        <end position="365"/>
    </location>
</feature>
<proteinExistence type="predicted"/>
<dbReference type="InterPro" id="IPR015421">
    <property type="entry name" value="PyrdxlP-dep_Trfase_major"/>
</dbReference>
<dbReference type="InterPro" id="IPR015424">
    <property type="entry name" value="PyrdxlP-dep_Trfase"/>
</dbReference>
<keyword evidence="2" id="KW-0663">Pyridoxal phosphate</keyword>
<protein>
    <submittedName>
        <fullName evidence="4">Cysteine desulfurase family protein</fullName>
    </submittedName>
</protein>
<dbReference type="PANTHER" id="PTHR11601:SF50">
    <property type="entry name" value="CYSTEINE DESULFURASE ISCS 2-RELATED"/>
    <property type="match status" value="1"/>
</dbReference>
<evidence type="ECO:0000256" key="2">
    <source>
        <dbReference type="ARBA" id="ARBA00022898"/>
    </source>
</evidence>
<dbReference type="Proteomes" id="UP001228376">
    <property type="component" value="Unassembled WGS sequence"/>
</dbReference>
<dbReference type="InterPro" id="IPR015422">
    <property type="entry name" value="PyrdxlP-dep_Trfase_small"/>
</dbReference>
<evidence type="ECO:0000313" key="4">
    <source>
        <dbReference type="EMBL" id="MDY0405325.1"/>
    </source>
</evidence>
<dbReference type="EMBL" id="JAROCA020000001">
    <property type="protein sequence ID" value="MDY0405325.1"/>
    <property type="molecule type" value="Genomic_DNA"/>
</dbReference>
<dbReference type="PIRSF" id="PIRSF005572">
    <property type="entry name" value="NifS"/>
    <property type="match status" value="1"/>
</dbReference>
<organism evidence="4 5">
    <name type="scientific">Tigheibacillus jepli</name>
    <dbReference type="NCBI Taxonomy" id="3035914"/>
    <lineage>
        <taxon>Bacteria</taxon>
        <taxon>Bacillati</taxon>
        <taxon>Bacillota</taxon>
        <taxon>Bacilli</taxon>
        <taxon>Bacillales</taxon>
        <taxon>Bacillaceae</taxon>
        <taxon>Tigheibacillus</taxon>
    </lineage>
</organism>
<dbReference type="RefSeq" id="WP_306065245.1">
    <property type="nucleotide sequence ID" value="NZ_JAROCA020000001.1"/>
</dbReference>
<dbReference type="NCBIfam" id="NF002806">
    <property type="entry name" value="PRK02948.1"/>
    <property type="match status" value="1"/>
</dbReference>
<dbReference type="Pfam" id="PF00266">
    <property type="entry name" value="Aminotran_5"/>
    <property type="match status" value="1"/>
</dbReference>
<dbReference type="InterPro" id="IPR000192">
    <property type="entry name" value="Aminotrans_V_dom"/>
</dbReference>
<dbReference type="SUPFAM" id="SSF53383">
    <property type="entry name" value="PLP-dependent transferases"/>
    <property type="match status" value="1"/>
</dbReference>
<accession>A0ABU5CIJ2</accession>